<keyword evidence="2" id="KW-0238">DNA-binding</keyword>
<dbReference type="OrthoDB" id="9778008at2"/>
<accession>A0A1T2XH51</accession>
<dbReference type="PROSITE" id="PS01124">
    <property type="entry name" value="HTH_ARAC_FAMILY_2"/>
    <property type="match status" value="1"/>
</dbReference>
<name>A0A1T2XH51_9BACL</name>
<dbReference type="PANTHER" id="PTHR43280:SF2">
    <property type="entry name" value="HTH-TYPE TRANSCRIPTIONAL REGULATOR EXSA"/>
    <property type="match status" value="1"/>
</dbReference>
<feature type="domain" description="HTH araC/xylS-type" evidence="4">
    <location>
        <begin position="198"/>
        <end position="296"/>
    </location>
</feature>
<dbReference type="GO" id="GO:0043565">
    <property type="term" value="F:sequence-specific DNA binding"/>
    <property type="evidence" value="ECO:0007669"/>
    <property type="project" value="InterPro"/>
</dbReference>
<comment type="caution">
    <text evidence="5">The sequence shown here is derived from an EMBL/GenBank/DDBJ whole genome shotgun (WGS) entry which is preliminary data.</text>
</comment>
<evidence type="ECO:0000259" key="4">
    <source>
        <dbReference type="PROSITE" id="PS01124"/>
    </source>
</evidence>
<keyword evidence="3" id="KW-0804">Transcription</keyword>
<dbReference type="Pfam" id="PF12833">
    <property type="entry name" value="HTH_18"/>
    <property type="match status" value="1"/>
</dbReference>
<evidence type="ECO:0000313" key="6">
    <source>
        <dbReference type="Proteomes" id="UP000190188"/>
    </source>
</evidence>
<organism evidence="5 6">
    <name type="scientific">Paenibacillus selenitireducens</name>
    <dbReference type="NCBI Taxonomy" id="1324314"/>
    <lineage>
        <taxon>Bacteria</taxon>
        <taxon>Bacillati</taxon>
        <taxon>Bacillota</taxon>
        <taxon>Bacilli</taxon>
        <taxon>Bacillales</taxon>
        <taxon>Paenibacillaceae</taxon>
        <taxon>Paenibacillus</taxon>
    </lineage>
</organism>
<dbReference type="Proteomes" id="UP000190188">
    <property type="component" value="Unassembled WGS sequence"/>
</dbReference>
<dbReference type="RefSeq" id="WP_158081654.1">
    <property type="nucleotide sequence ID" value="NZ_MSZX01000003.1"/>
</dbReference>
<evidence type="ECO:0000256" key="1">
    <source>
        <dbReference type="ARBA" id="ARBA00023015"/>
    </source>
</evidence>
<reference evidence="5 6" key="1">
    <citation type="submission" date="2017-01" db="EMBL/GenBank/DDBJ databases">
        <title>Genome analysis of Paenibacillus selenitrireducens ES3-24.</title>
        <authorList>
            <person name="Xu D."/>
            <person name="Yao R."/>
            <person name="Zheng S."/>
        </authorList>
    </citation>
    <scope>NUCLEOTIDE SEQUENCE [LARGE SCALE GENOMIC DNA]</scope>
    <source>
        <strain evidence="5 6">ES3-24</strain>
    </source>
</reference>
<gene>
    <name evidence="5" type="ORF">BVG16_08985</name>
</gene>
<dbReference type="AlphaFoldDB" id="A0A1T2XH51"/>
<dbReference type="STRING" id="1324314.BVG16_08985"/>
<dbReference type="GO" id="GO:0003700">
    <property type="term" value="F:DNA-binding transcription factor activity"/>
    <property type="evidence" value="ECO:0007669"/>
    <property type="project" value="InterPro"/>
</dbReference>
<proteinExistence type="predicted"/>
<dbReference type="Gene3D" id="1.10.10.60">
    <property type="entry name" value="Homeodomain-like"/>
    <property type="match status" value="2"/>
</dbReference>
<dbReference type="EMBL" id="MSZX01000003">
    <property type="protein sequence ID" value="OPA79217.1"/>
    <property type="molecule type" value="Genomic_DNA"/>
</dbReference>
<dbReference type="SUPFAM" id="SSF46689">
    <property type="entry name" value="Homeodomain-like"/>
    <property type="match status" value="1"/>
</dbReference>
<evidence type="ECO:0000313" key="5">
    <source>
        <dbReference type="EMBL" id="OPA79217.1"/>
    </source>
</evidence>
<evidence type="ECO:0000256" key="2">
    <source>
        <dbReference type="ARBA" id="ARBA00023125"/>
    </source>
</evidence>
<dbReference type="PANTHER" id="PTHR43280">
    <property type="entry name" value="ARAC-FAMILY TRANSCRIPTIONAL REGULATOR"/>
    <property type="match status" value="1"/>
</dbReference>
<sequence>MMKLWTEGIIYYQGYQLGMTYHPEDTVYEDHEDLRTYRILLIKEGTGVLQLKDRLYPIMAPGVYCFNDREHVRFMAGASFKVKYLRFQPSVLNTRLGHLLQGLQEGLTTDYQDLWVMEPFIDRTESYYGGMPLDPSVAKRAEELIEHIGKNLTLQPDCYWPCRSRSYLMELLFLIRQVYQEMDLSPHPIPHVVPESIKPVIAYLHTYYKDKIKLEHLTGLFHVNKTTLNESFKKSTGYSVISYLNHIRMRMADAMLRNTTLPTTEIMEMIGIHDDAHFIRNFRKHSGYSPAEYRNKYCWMLHKSL</sequence>
<keyword evidence="6" id="KW-1185">Reference proteome</keyword>
<evidence type="ECO:0000256" key="3">
    <source>
        <dbReference type="ARBA" id="ARBA00023163"/>
    </source>
</evidence>
<keyword evidence="1" id="KW-0805">Transcription regulation</keyword>
<protein>
    <recommendedName>
        <fullName evidence="4">HTH araC/xylS-type domain-containing protein</fullName>
    </recommendedName>
</protein>
<dbReference type="SMART" id="SM00342">
    <property type="entry name" value="HTH_ARAC"/>
    <property type="match status" value="1"/>
</dbReference>
<dbReference type="InterPro" id="IPR009057">
    <property type="entry name" value="Homeodomain-like_sf"/>
</dbReference>
<dbReference type="InterPro" id="IPR018060">
    <property type="entry name" value="HTH_AraC"/>
</dbReference>